<dbReference type="GO" id="GO:0042626">
    <property type="term" value="F:ATPase-coupled transmembrane transporter activity"/>
    <property type="evidence" value="ECO:0007669"/>
    <property type="project" value="InterPro"/>
</dbReference>
<comment type="function">
    <text evidence="6">Part of a binding-protein-dependent transport system for aliphatic sulfonates. Putative binding protein.</text>
</comment>
<dbReference type="RefSeq" id="WP_147668053.1">
    <property type="nucleotide sequence ID" value="NZ_VDUW01000007.1"/>
</dbReference>
<dbReference type="FunFam" id="3.40.190.10:FF:000050">
    <property type="entry name" value="Sulfonate ABC transporter substrate-binding protein"/>
    <property type="match status" value="1"/>
</dbReference>
<dbReference type="SMART" id="SM00062">
    <property type="entry name" value="PBPb"/>
    <property type="match status" value="1"/>
</dbReference>
<dbReference type="Proteomes" id="UP000321574">
    <property type="component" value="Unassembled WGS sequence"/>
</dbReference>
<proteinExistence type="inferred from homology"/>
<evidence type="ECO:0000256" key="8">
    <source>
        <dbReference type="SAM" id="SignalP"/>
    </source>
</evidence>
<dbReference type="Pfam" id="PF12974">
    <property type="entry name" value="Phosphonate-bd"/>
    <property type="match status" value="1"/>
</dbReference>
<keyword evidence="11" id="KW-1185">Reference proteome</keyword>
<dbReference type="InterPro" id="IPR010067">
    <property type="entry name" value="ABC_SsuA_sub-bd"/>
</dbReference>
<reference evidence="10 11" key="1">
    <citation type="submission" date="2019-06" db="EMBL/GenBank/DDBJ databases">
        <title>Cerasibacillus sp. nov., isolated from maize field.</title>
        <authorList>
            <person name="Lin S.-Y."/>
            <person name="Tsai C.-F."/>
            <person name="Young C.-C."/>
        </authorList>
    </citation>
    <scope>NUCLEOTIDE SEQUENCE [LARGE SCALE GENOMIC DNA]</scope>
    <source>
        <strain evidence="10 11">CC-CFT480</strain>
    </source>
</reference>
<keyword evidence="3 8" id="KW-0732">Signal</keyword>
<comment type="similarity">
    <text evidence="1">Belongs to the bacterial solute-binding protein SsuA/TauA family.</text>
</comment>
<dbReference type="InterPro" id="IPR001638">
    <property type="entry name" value="Solute-binding_3/MltF_N"/>
</dbReference>
<name>A0A5C8NSY7_9BACI</name>
<evidence type="ECO:0000256" key="3">
    <source>
        <dbReference type="ARBA" id="ARBA00022729"/>
    </source>
</evidence>
<dbReference type="NCBIfam" id="TIGR01728">
    <property type="entry name" value="SsuA_fam"/>
    <property type="match status" value="1"/>
</dbReference>
<gene>
    <name evidence="10" type="ORF">FHP05_10575</name>
</gene>
<evidence type="ECO:0000259" key="9">
    <source>
        <dbReference type="SMART" id="SM00062"/>
    </source>
</evidence>
<keyword evidence="5" id="KW-0449">Lipoprotein</keyword>
<feature type="signal peptide" evidence="8">
    <location>
        <begin position="1"/>
        <end position="24"/>
    </location>
</feature>
<evidence type="ECO:0000256" key="5">
    <source>
        <dbReference type="ARBA" id="ARBA00023288"/>
    </source>
</evidence>
<dbReference type="Gene3D" id="3.40.190.10">
    <property type="entry name" value="Periplasmic binding protein-like II"/>
    <property type="match status" value="2"/>
</dbReference>
<dbReference type="EMBL" id="VDUW01000007">
    <property type="protein sequence ID" value="TXL63623.1"/>
    <property type="molecule type" value="Genomic_DNA"/>
</dbReference>
<evidence type="ECO:0000256" key="7">
    <source>
        <dbReference type="ARBA" id="ARBA00070228"/>
    </source>
</evidence>
<dbReference type="PANTHER" id="PTHR30024:SF42">
    <property type="entry name" value="ALIPHATIC SULFONATES-BINDING PROTEIN-RELATED"/>
    <property type="match status" value="1"/>
</dbReference>
<evidence type="ECO:0000256" key="1">
    <source>
        <dbReference type="ARBA" id="ARBA00010742"/>
    </source>
</evidence>
<protein>
    <recommendedName>
        <fullName evidence="7">Putative aliphatic sulfonates-binding protein</fullName>
    </recommendedName>
</protein>
<keyword evidence="2" id="KW-0813">Transport</keyword>
<sequence>MRKKFTIVCFSLLLFFVVSLTACSESELQSAEANEEKLVRIGYQKNGQLVILKGLGMLEERLGPLGYKVEWKEFQSGPALMEAINAGSIDIGRTGNTPVIFAQAAGSPFVTLAAGKPKYYGSGILVSKNSSIQSVEDLKGKRVSFAKGSSSHYLIVKALEKAGLMYSDITPSFLQPGDARVAFEQGKVDAMVVWDPYTASTELHSDGVLLTNGEGLTTDRDFFIATEKFITAHQDIPEIVIEEVEKSSDWANENHEELIAMLAPILNLDEESLKVAVERRVYGVDDITEEIINEQQDIADMFYDLDIIPEKVDVRKVMEE</sequence>
<dbReference type="OrthoDB" id="286202at2"/>
<dbReference type="SUPFAM" id="SSF53850">
    <property type="entry name" value="Periplasmic binding protein-like II"/>
    <property type="match status" value="1"/>
</dbReference>
<dbReference type="CDD" id="cd13557">
    <property type="entry name" value="PBP2_SsuA"/>
    <property type="match status" value="1"/>
</dbReference>
<comment type="caution">
    <text evidence="10">The sequence shown here is derived from an EMBL/GenBank/DDBJ whole genome shotgun (WGS) entry which is preliminary data.</text>
</comment>
<accession>A0A5C8NSY7</accession>
<dbReference type="PROSITE" id="PS51257">
    <property type="entry name" value="PROKAR_LIPOPROTEIN"/>
    <property type="match status" value="1"/>
</dbReference>
<evidence type="ECO:0000256" key="6">
    <source>
        <dbReference type="ARBA" id="ARBA00055538"/>
    </source>
</evidence>
<feature type="domain" description="Solute-binding protein family 3/N-terminal" evidence="9">
    <location>
        <begin position="38"/>
        <end position="254"/>
    </location>
</feature>
<keyword evidence="4" id="KW-0564">Palmitate</keyword>
<organism evidence="10 11">
    <name type="scientific">Cerasibacillus terrae</name>
    <dbReference type="NCBI Taxonomy" id="2498845"/>
    <lineage>
        <taxon>Bacteria</taxon>
        <taxon>Bacillati</taxon>
        <taxon>Bacillota</taxon>
        <taxon>Bacilli</taxon>
        <taxon>Bacillales</taxon>
        <taxon>Bacillaceae</taxon>
        <taxon>Cerasibacillus</taxon>
    </lineage>
</organism>
<dbReference type="AlphaFoldDB" id="A0A5C8NSY7"/>
<evidence type="ECO:0000313" key="10">
    <source>
        <dbReference type="EMBL" id="TXL63623.1"/>
    </source>
</evidence>
<dbReference type="PANTHER" id="PTHR30024">
    <property type="entry name" value="ALIPHATIC SULFONATES-BINDING PROTEIN-RELATED"/>
    <property type="match status" value="1"/>
</dbReference>
<feature type="chain" id="PRO_5038337822" description="Putative aliphatic sulfonates-binding protein" evidence="8">
    <location>
        <begin position="25"/>
        <end position="320"/>
    </location>
</feature>
<evidence type="ECO:0000256" key="2">
    <source>
        <dbReference type="ARBA" id="ARBA00022448"/>
    </source>
</evidence>
<dbReference type="GO" id="GO:0016020">
    <property type="term" value="C:membrane"/>
    <property type="evidence" value="ECO:0007669"/>
    <property type="project" value="InterPro"/>
</dbReference>
<evidence type="ECO:0000313" key="11">
    <source>
        <dbReference type="Proteomes" id="UP000321574"/>
    </source>
</evidence>
<evidence type="ECO:0000256" key="4">
    <source>
        <dbReference type="ARBA" id="ARBA00023139"/>
    </source>
</evidence>